<evidence type="ECO:0000313" key="5">
    <source>
        <dbReference type="EMBL" id="KAF2899745.1"/>
    </source>
</evidence>
<feature type="compositionally biased region" description="Low complexity" evidence="4">
    <location>
        <begin position="182"/>
        <end position="194"/>
    </location>
</feature>
<dbReference type="PANTHER" id="PTHR12499:SF0">
    <property type="entry name" value="OPTIC ATROPHY 3 PROTEIN"/>
    <property type="match status" value="1"/>
</dbReference>
<dbReference type="PANTHER" id="PTHR12499">
    <property type="entry name" value="OPTIC ATROPHY 3 PROTEIN OPA3"/>
    <property type="match status" value="1"/>
</dbReference>
<evidence type="ECO:0000256" key="4">
    <source>
        <dbReference type="SAM" id="MobiDB-lite"/>
    </source>
</evidence>
<dbReference type="Proteomes" id="UP000801492">
    <property type="component" value="Unassembled WGS sequence"/>
</dbReference>
<organism evidence="5 6">
    <name type="scientific">Ignelater luminosus</name>
    <name type="common">Cucubano</name>
    <name type="synonym">Pyrophorus luminosus</name>
    <dbReference type="NCBI Taxonomy" id="2038154"/>
    <lineage>
        <taxon>Eukaryota</taxon>
        <taxon>Metazoa</taxon>
        <taxon>Ecdysozoa</taxon>
        <taxon>Arthropoda</taxon>
        <taxon>Hexapoda</taxon>
        <taxon>Insecta</taxon>
        <taxon>Pterygota</taxon>
        <taxon>Neoptera</taxon>
        <taxon>Endopterygota</taxon>
        <taxon>Coleoptera</taxon>
        <taxon>Polyphaga</taxon>
        <taxon>Elateriformia</taxon>
        <taxon>Elateroidea</taxon>
        <taxon>Elateridae</taxon>
        <taxon>Agrypninae</taxon>
        <taxon>Pyrophorini</taxon>
        <taxon>Ignelater</taxon>
    </lineage>
</organism>
<feature type="coiled-coil region" evidence="3">
    <location>
        <begin position="127"/>
        <end position="154"/>
    </location>
</feature>
<gene>
    <name evidence="5" type="ORF">ILUMI_06429</name>
</gene>
<keyword evidence="2 3" id="KW-0175">Coiled coil</keyword>
<dbReference type="AlphaFoldDB" id="A0A8K0GCK7"/>
<evidence type="ECO:0000256" key="3">
    <source>
        <dbReference type="SAM" id="Coils"/>
    </source>
</evidence>
<feature type="compositionally biased region" description="Basic and acidic residues" evidence="4">
    <location>
        <begin position="164"/>
        <end position="175"/>
    </location>
</feature>
<dbReference type="EMBL" id="VTPC01002653">
    <property type="protein sequence ID" value="KAF2899745.1"/>
    <property type="molecule type" value="Genomic_DNA"/>
</dbReference>
<accession>A0A8K0GCK7</accession>
<reference evidence="5" key="1">
    <citation type="submission" date="2019-08" db="EMBL/GenBank/DDBJ databases">
        <title>The genome of the North American firefly Photinus pyralis.</title>
        <authorList>
            <consortium name="Photinus pyralis genome working group"/>
            <person name="Fallon T.R."/>
            <person name="Sander Lower S.E."/>
            <person name="Weng J.-K."/>
        </authorList>
    </citation>
    <scope>NUCLEOTIDE SEQUENCE</scope>
    <source>
        <strain evidence="5">TRF0915ILg1</strain>
        <tissue evidence="5">Whole body</tissue>
    </source>
</reference>
<proteinExistence type="inferred from homology"/>
<evidence type="ECO:0000256" key="1">
    <source>
        <dbReference type="ARBA" id="ARBA00007584"/>
    </source>
</evidence>
<comment type="similarity">
    <text evidence="1">Belongs to the OPA3 family.</text>
</comment>
<dbReference type="Pfam" id="PF07047">
    <property type="entry name" value="OPA3"/>
    <property type="match status" value="1"/>
</dbReference>
<dbReference type="GO" id="GO:0005739">
    <property type="term" value="C:mitochondrion"/>
    <property type="evidence" value="ECO:0007669"/>
    <property type="project" value="TreeGrafter"/>
</dbReference>
<name>A0A8K0GCK7_IGNLU</name>
<protein>
    <recommendedName>
        <fullName evidence="7">OPA3-like protein</fullName>
    </recommendedName>
</protein>
<dbReference type="InterPro" id="IPR010754">
    <property type="entry name" value="OPA3-like"/>
</dbReference>
<comment type="caution">
    <text evidence="5">The sequence shown here is derived from an EMBL/GenBank/DDBJ whole genome shotgun (WGS) entry which is preliminary data.</text>
</comment>
<sequence length="269" mass="30000">MVIGAFPAAKLGALLLKQISKPIANYIKHHAKTSPVFRTYVCMPPAQFYNWCEVKTKMWILNLGKPVNIPVLNEAMAIELGANLLGEGVIFVIAAGILINEYSRSSKKEAAREVAKQEEMQSINLELQELFFQMEEQRVQIKELLRTVAELETQVPQKPTSLCDRNKDKDQDRPKRSPPSSPGSSNGCLPPSSSATSESLKETEDKSSSLVMKATKIIETDFLYQNPHRNKGILTVALHHLYKDVYKLPSSMYSILLVTSKAAVKVTII</sequence>
<evidence type="ECO:0000256" key="2">
    <source>
        <dbReference type="ARBA" id="ARBA00023054"/>
    </source>
</evidence>
<keyword evidence="6" id="KW-1185">Reference proteome</keyword>
<feature type="region of interest" description="Disordered" evidence="4">
    <location>
        <begin position="156"/>
        <end position="207"/>
    </location>
</feature>
<dbReference type="GO" id="GO:0019216">
    <property type="term" value="P:regulation of lipid metabolic process"/>
    <property type="evidence" value="ECO:0007669"/>
    <property type="project" value="TreeGrafter"/>
</dbReference>
<dbReference type="OrthoDB" id="2129069at2759"/>
<evidence type="ECO:0000313" key="6">
    <source>
        <dbReference type="Proteomes" id="UP000801492"/>
    </source>
</evidence>
<evidence type="ECO:0008006" key="7">
    <source>
        <dbReference type="Google" id="ProtNLM"/>
    </source>
</evidence>